<dbReference type="EMBL" id="AP014704">
    <property type="protein sequence ID" value="BAQ45816.1"/>
    <property type="molecule type" value="Genomic_DNA"/>
</dbReference>
<proteinExistence type="predicted"/>
<reference evidence="2" key="2">
    <citation type="submission" date="2015-01" db="EMBL/GenBank/DDBJ databases">
        <title>Complete genome sequence of Methylobacterium aquaticum strain 22A.</title>
        <authorList>
            <person name="Tani A."/>
            <person name="Ogura Y."/>
            <person name="Hayashi T."/>
        </authorList>
    </citation>
    <scope>NUCLEOTIDE SEQUENCE [LARGE SCALE GENOMIC DNA]</scope>
    <source>
        <strain evidence="2">MA-22A</strain>
    </source>
</reference>
<dbReference type="OrthoDB" id="8020656at2"/>
<evidence type="ECO:0000313" key="1">
    <source>
        <dbReference type="EMBL" id="BAQ45816.1"/>
    </source>
</evidence>
<dbReference type="AlphaFoldDB" id="A0A0C6EZX6"/>
<dbReference type="PATRIC" id="fig|270351.10.peg.2494"/>
<protein>
    <submittedName>
        <fullName evidence="1">Uncharacterized protein</fullName>
    </submittedName>
</protein>
<gene>
    <name evidence="1" type="ORF">Maq22A_c12905</name>
</gene>
<evidence type="ECO:0000313" key="2">
    <source>
        <dbReference type="Proteomes" id="UP000061432"/>
    </source>
</evidence>
<dbReference type="RefSeq" id="WP_060847080.1">
    <property type="nucleotide sequence ID" value="NZ_AP014704.1"/>
</dbReference>
<reference evidence="1 2" key="1">
    <citation type="journal article" date="2015" name="Genome Announc.">
        <title>Complete Genome Sequence of Methylobacterium aquaticum Strain 22A, Isolated from Racomitrium japonicum Moss.</title>
        <authorList>
            <person name="Tani A."/>
            <person name="Ogura Y."/>
            <person name="Hayashi T."/>
            <person name="Kimbara K."/>
        </authorList>
    </citation>
    <scope>NUCLEOTIDE SEQUENCE [LARGE SCALE GENOMIC DNA]</scope>
    <source>
        <strain evidence="1 2">MA-22A</strain>
    </source>
</reference>
<dbReference type="Proteomes" id="UP000061432">
    <property type="component" value="Chromosome"/>
</dbReference>
<sequence>MPPPSPLGSQLEHAFSLDPSYRVHDVGHAEYLLRYRTASGLAFAVGRTTKTAAKVWIPADERWREALVADGFDCVERDCASDGKGRIITLQAMPEFRGKRAYSVRVKTVDEALAVATKLR</sequence>
<dbReference type="KEGG" id="maqu:Maq22A_c12905"/>
<accession>A0A0C6EZX6</accession>
<organism evidence="1 2">
    <name type="scientific">Methylobacterium aquaticum</name>
    <dbReference type="NCBI Taxonomy" id="270351"/>
    <lineage>
        <taxon>Bacteria</taxon>
        <taxon>Pseudomonadati</taxon>
        <taxon>Pseudomonadota</taxon>
        <taxon>Alphaproteobacteria</taxon>
        <taxon>Hyphomicrobiales</taxon>
        <taxon>Methylobacteriaceae</taxon>
        <taxon>Methylobacterium</taxon>
    </lineage>
</organism>
<name>A0A0C6EZX6_9HYPH</name>